<dbReference type="Proteomes" id="UP001500552">
    <property type="component" value="Unassembled WGS sequence"/>
</dbReference>
<dbReference type="Gene3D" id="1.25.40.390">
    <property type="match status" value="1"/>
</dbReference>
<comment type="caution">
    <text evidence="2">The sequence shown here is derived from an EMBL/GenBank/DDBJ whole genome shotgun (WGS) entry which is preliminary data.</text>
</comment>
<feature type="signal peptide" evidence="1">
    <location>
        <begin position="1"/>
        <end position="22"/>
    </location>
</feature>
<keyword evidence="3" id="KW-1185">Reference proteome</keyword>
<evidence type="ECO:0000313" key="2">
    <source>
        <dbReference type="EMBL" id="GAA4442796.1"/>
    </source>
</evidence>
<sequence>MMKINKYAAFALIAGLSSISYSCEKDFDEINTSQTVVDEPDIKFLLAHAEDRIASYQGTEWIWESLEQLFRYTQHMSASPFELSDNVNTRYAAYYNDILPNLFEIRRQIEAKPDRDRYQKAAAVTYVLQVLHGLKVTDMNGSIPYTEAVQGRYDAMYSPKYDTQKELLDTWLGELDMAIGVLGNSALTDQELYGTSDLYYQGDYTKWAKLANTLKLRIAVRYENQDAEKARAIFREVMADGIGPIVADEEQLAYRNTNYSPFNPSDIDYRSRRFGSLSLVSFMKETEDPRLPIYFDENDLTGSFRDSLNKYNVQLPSFINPADPLVMYQGGPVDWTTKPEIAAYMSSPLEVGPLRYDLISPVNRRFFSPRVDNASGNFMHVLVTHAESCFYIAEFIQKGYGDGTAGTAAEWYEQGVASSIRTMDQIAREAGSSTAFGSGENLEAFVQAYLEDPEVKLNGENDLERIYIQEYINFFRLANEAFVFVRRTGYPKNGSDYYSREPFNEPIPRRFWLIDPGELNRANWASALTEQGFTPGSRDIQVLSQERVWYDKPAPDFGEGM</sequence>
<dbReference type="PROSITE" id="PS51257">
    <property type="entry name" value="PROKAR_LIPOPROTEIN"/>
    <property type="match status" value="1"/>
</dbReference>
<keyword evidence="2" id="KW-0449">Lipoprotein</keyword>
<name>A0ABP8M3W7_9BACT</name>
<accession>A0ABP8M3W7</accession>
<dbReference type="SUPFAM" id="SSF48452">
    <property type="entry name" value="TPR-like"/>
    <property type="match status" value="1"/>
</dbReference>
<evidence type="ECO:0000256" key="1">
    <source>
        <dbReference type="SAM" id="SignalP"/>
    </source>
</evidence>
<evidence type="ECO:0000313" key="3">
    <source>
        <dbReference type="Proteomes" id="UP001500552"/>
    </source>
</evidence>
<dbReference type="EMBL" id="BAABHC010000029">
    <property type="protein sequence ID" value="GAA4442796.1"/>
    <property type="molecule type" value="Genomic_DNA"/>
</dbReference>
<dbReference type="InterPro" id="IPR011990">
    <property type="entry name" value="TPR-like_helical_dom_sf"/>
</dbReference>
<gene>
    <name evidence="2" type="ORF">GCM10023188_42900</name>
</gene>
<dbReference type="InterPro" id="IPR041662">
    <property type="entry name" value="SusD-like_2"/>
</dbReference>
<feature type="chain" id="PRO_5046218071" evidence="1">
    <location>
        <begin position="23"/>
        <end position="561"/>
    </location>
</feature>
<dbReference type="Pfam" id="PF12771">
    <property type="entry name" value="SusD-like_2"/>
    <property type="match status" value="1"/>
</dbReference>
<protein>
    <submittedName>
        <fullName evidence="2">SusD/RagB family nutrient-binding outer membrane lipoprotein</fullName>
    </submittedName>
</protein>
<dbReference type="RefSeq" id="WP_345162227.1">
    <property type="nucleotide sequence ID" value="NZ_BAABHC010000029.1"/>
</dbReference>
<proteinExistence type="predicted"/>
<keyword evidence="1" id="KW-0732">Signal</keyword>
<organism evidence="2 3">
    <name type="scientific">Pontibacter saemangeumensis</name>
    <dbReference type="NCBI Taxonomy" id="1084525"/>
    <lineage>
        <taxon>Bacteria</taxon>
        <taxon>Pseudomonadati</taxon>
        <taxon>Bacteroidota</taxon>
        <taxon>Cytophagia</taxon>
        <taxon>Cytophagales</taxon>
        <taxon>Hymenobacteraceae</taxon>
        <taxon>Pontibacter</taxon>
    </lineage>
</organism>
<reference evidence="3" key="1">
    <citation type="journal article" date="2019" name="Int. J. Syst. Evol. Microbiol.">
        <title>The Global Catalogue of Microorganisms (GCM) 10K type strain sequencing project: providing services to taxonomists for standard genome sequencing and annotation.</title>
        <authorList>
            <consortium name="The Broad Institute Genomics Platform"/>
            <consortium name="The Broad Institute Genome Sequencing Center for Infectious Disease"/>
            <person name="Wu L."/>
            <person name="Ma J."/>
        </authorList>
    </citation>
    <scope>NUCLEOTIDE SEQUENCE [LARGE SCALE GENOMIC DNA]</scope>
    <source>
        <strain evidence="3">JCM 17926</strain>
    </source>
</reference>